<dbReference type="AlphaFoldDB" id="A0A1T4LBG6"/>
<proteinExistence type="inferred from homology"/>
<comment type="similarity">
    <text evidence="1 3">Belongs to the GST superfamily.</text>
</comment>
<evidence type="ECO:0000259" key="5">
    <source>
        <dbReference type="PROSITE" id="PS50405"/>
    </source>
</evidence>
<dbReference type="InterPro" id="IPR036249">
    <property type="entry name" value="Thioredoxin-like_sf"/>
</dbReference>
<evidence type="ECO:0000313" key="6">
    <source>
        <dbReference type="EMBL" id="SJZ52162.1"/>
    </source>
</evidence>
<dbReference type="InterPro" id="IPR004046">
    <property type="entry name" value="GST_C"/>
</dbReference>
<dbReference type="SFLD" id="SFLDG01150">
    <property type="entry name" value="Main.1:_Beta-like"/>
    <property type="match status" value="1"/>
</dbReference>
<dbReference type="PANTHER" id="PTHR44051">
    <property type="entry name" value="GLUTATHIONE S-TRANSFERASE-RELATED"/>
    <property type="match status" value="1"/>
</dbReference>
<dbReference type="InterPro" id="IPR010987">
    <property type="entry name" value="Glutathione-S-Trfase_C-like"/>
</dbReference>
<sequence length="202" mass="22519">MTIKIYGPAASRAARTLWIVHELGIPFEHVAMEMKDLKGPDYLKVNPNGKVPALVDGDFKLFESMAINLYLAAKYNKDGFFPASLEDQALCNQWSFWGVTEVEKPLLTILIDMFMTAPDKRKPEAVAEAQKVLPKPFNVLNGALQGRDYLLGSTFTVADLNLASICSWSKPIKYDFSPFPNVGAWLDRCLGRAAYKAARNTK</sequence>
<dbReference type="GO" id="GO:0016740">
    <property type="term" value="F:transferase activity"/>
    <property type="evidence" value="ECO:0007669"/>
    <property type="project" value="UniProtKB-KW"/>
</dbReference>
<feature type="domain" description="GST C-terminal" evidence="5">
    <location>
        <begin position="84"/>
        <end position="202"/>
    </location>
</feature>
<dbReference type="InterPro" id="IPR036282">
    <property type="entry name" value="Glutathione-S-Trfase_C_sf"/>
</dbReference>
<organism evidence="6 7">
    <name type="scientific">Enhydrobacter aerosaccus</name>
    <dbReference type="NCBI Taxonomy" id="225324"/>
    <lineage>
        <taxon>Bacteria</taxon>
        <taxon>Pseudomonadati</taxon>
        <taxon>Pseudomonadota</taxon>
        <taxon>Alphaproteobacteria</taxon>
        <taxon>Hyphomicrobiales</taxon>
        <taxon>Enhydrobacter</taxon>
    </lineage>
</organism>
<dbReference type="CDD" id="cd03207">
    <property type="entry name" value="GST_C_8"/>
    <property type="match status" value="1"/>
</dbReference>
<dbReference type="CDD" id="cd03046">
    <property type="entry name" value="GST_N_GTT1_like"/>
    <property type="match status" value="1"/>
</dbReference>
<keyword evidence="2 6" id="KW-0808">Transferase</keyword>
<dbReference type="Gene3D" id="3.40.30.10">
    <property type="entry name" value="Glutaredoxin"/>
    <property type="match status" value="1"/>
</dbReference>
<dbReference type="FunFam" id="3.40.30.10:FF:000039">
    <property type="entry name" value="Glutathione S-transferase domain"/>
    <property type="match status" value="1"/>
</dbReference>
<dbReference type="InterPro" id="IPR004045">
    <property type="entry name" value="Glutathione_S-Trfase_N"/>
</dbReference>
<evidence type="ECO:0000256" key="1">
    <source>
        <dbReference type="ARBA" id="ARBA00007409"/>
    </source>
</evidence>
<gene>
    <name evidence="6" type="ORF">SAMN02745126_01472</name>
</gene>
<feature type="domain" description="GST N-terminal" evidence="4">
    <location>
        <begin position="1"/>
        <end position="79"/>
    </location>
</feature>
<dbReference type="PROSITE" id="PS50405">
    <property type="entry name" value="GST_CTER"/>
    <property type="match status" value="1"/>
</dbReference>
<dbReference type="SUPFAM" id="SSF52833">
    <property type="entry name" value="Thioredoxin-like"/>
    <property type="match status" value="1"/>
</dbReference>
<dbReference type="RefSeq" id="WP_085933101.1">
    <property type="nucleotide sequence ID" value="NZ_FUWJ01000001.1"/>
</dbReference>
<evidence type="ECO:0000256" key="3">
    <source>
        <dbReference type="RuleBase" id="RU003494"/>
    </source>
</evidence>
<accession>A0A1T4LBG6</accession>
<evidence type="ECO:0000313" key="7">
    <source>
        <dbReference type="Proteomes" id="UP000190092"/>
    </source>
</evidence>
<dbReference type="PANTHER" id="PTHR44051:SF8">
    <property type="entry name" value="GLUTATHIONE S-TRANSFERASE GSTA"/>
    <property type="match status" value="1"/>
</dbReference>
<dbReference type="Pfam" id="PF02798">
    <property type="entry name" value="GST_N"/>
    <property type="match status" value="1"/>
</dbReference>
<dbReference type="Proteomes" id="UP000190092">
    <property type="component" value="Unassembled WGS sequence"/>
</dbReference>
<reference evidence="7" key="1">
    <citation type="submission" date="2017-02" db="EMBL/GenBank/DDBJ databases">
        <authorList>
            <person name="Varghese N."/>
            <person name="Submissions S."/>
        </authorList>
    </citation>
    <scope>NUCLEOTIDE SEQUENCE [LARGE SCALE GENOMIC DNA]</scope>
    <source>
        <strain evidence="7">ATCC 27094</strain>
    </source>
</reference>
<name>A0A1T4LBG6_9HYPH</name>
<dbReference type="EMBL" id="FUWJ01000001">
    <property type="protein sequence ID" value="SJZ52162.1"/>
    <property type="molecule type" value="Genomic_DNA"/>
</dbReference>
<dbReference type="OrthoDB" id="9810080at2"/>
<evidence type="ECO:0000259" key="4">
    <source>
        <dbReference type="PROSITE" id="PS50404"/>
    </source>
</evidence>
<dbReference type="Pfam" id="PF00043">
    <property type="entry name" value="GST_C"/>
    <property type="match status" value="1"/>
</dbReference>
<dbReference type="STRING" id="225324.SAMN02745126_01472"/>
<dbReference type="InterPro" id="IPR040079">
    <property type="entry name" value="Glutathione_S-Trfase"/>
</dbReference>
<dbReference type="Gene3D" id="1.20.1050.10">
    <property type="match status" value="1"/>
</dbReference>
<dbReference type="SFLD" id="SFLDG00358">
    <property type="entry name" value="Main_(cytGST)"/>
    <property type="match status" value="1"/>
</dbReference>
<evidence type="ECO:0000256" key="2">
    <source>
        <dbReference type="ARBA" id="ARBA00022679"/>
    </source>
</evidence>
<keyword evidence="7" id="KW-1185">Reference proteome</keyword>
<dbReference type="PROSITE" id="PS50404">
    <property type="entry name" value="GST_NTER"/>
    <property type="match status" value="1"/>
</dbReference>
<protein>
    <submittedName>
        <fullName evidence="6">Glutathione S-transferase</fullName>
    </submittedName>
</protein>
<dbReference type="SUPFAM" id="SSF47616">
    <property type="entry name" value="GST C-terminal domain-like"/>
    <property type="match status" value="1"/>
</dbReference>
<dbReference type="SFLD" id="SFLDS00019">
    <property type="entry name" value="Glutathione_Transferase_(cytos"/>
    <property type="match status" value="1"/>
</dbReference>